<name>A0A9X1UA07_9FLAO</name>
<evidence type="ECO:0000256" key="1">
    <source>
        <dbReference type="SAM" id="SignalP"/>
    </source>
</evidence>
<feature type="signal peptide" evidence="1">
    <location>
        <begin position="1"/>
        <end position="19"/>
    </location>
</feature>
<accession>A0A9X1UA07</accession>
<evidence type="ECO:0000313" key="3">
    <source>
        <dbReference type="Proteomes" id="UP001139461"/>
    </source>
</evidence>
<keyword evidence="1" id="KW-0732">Signal</keyword>
<organism evidence="2 3">
    <name type="scientific">Aequorivita vitellina</name>
    <dbReference type="NCBI Taxonomy" id="2874475"/>
    <lineage>
        <taxon>Bacteria</taxon>
        <taxon>Pseudomonadati</taxon>
        <taxon>Bacteroidota</taxon>
        <taxon>Flavobacteriia</taxon>
        <taxon>Flavobacteriales</taxon>
        <taxon>Flavobacteriaceae</taxon>
        <taxon>Aequorivita</taxon>
    </lineage>
</organism>
<dbReference type="RefSeq" id="WP_237602924.1">
    <property type="nucleotide sequence ID" value="NZ_JAIRBA010000015.1"/>
</dbReference>
<sequence length="207" mass="24167">MKHKLLILLLTIFSSICFGQTNPEDIIIVYDSLNPKGKILLKNELTSNLDSLSTHLLEDKTSELLSKKDTLTIKNLLNGQWILESIKRSNEESFNLQTSQKLTFNENTNFIQIIKGDTITGKWFVKNEINSNLLLKYDKPQISIKDKEILKYLPEEQIKAMTYSSNIFSIMEINNQSLIFFTFIPENVENFDEMFYRLILITYKRVK</sequence>
<reference evidence="2" key="1">
    <citation type="submission" date="2021-09" db="EMBL/GenBank/DDBJ databases">
        <title>Genome of Aequorivita sp. strain F47161.</title>
        <authorList>
            <person name="Wang Y."/>
        </authorList>
    </citation>
    <scope>NUCLEOTIDE SEQUENCE</scope>
    <source>
        <strain evidence="2">F47161</strain>
    </source>
</reference>
<dbReference type="Proteomes" id="UP001139461">
    <property type="component" value="Unassembled WGS sequence"/>
</dbReference>
<keyword evidence="3" id="KW-1185">Reference proteome</keyword>
<dbReference type="AlphaFoldDB" id="A0A9X1UA07"/>
<feature type="chain" id="PRO_5040946361" evidence="1">
    <location>
        <begin position="20"/>
        <end position="207"/>
    </location>
</feature>
<evidence type="ECO:0000313" key="2">
    <source>
        <dbReference type="EMBL" id="MCG2419136.1"/>
    </source>
</evidence>
<protein>
    <submittedName>
        <fullName evidence="2">Uncharacterized protein</fullName>
    </submittedName>
</protein>
<dbReference type="EMBL" id="JAIRBA010000015">
    <property type="protein sequence ID" value="MCG2419136.1"/>
    <property type="molecule type" value="Genomic_DNA"/>
</dbReference>
<gene>
    <name evidence="2" type="ORF">K8089_08890</name>
</gene>
<comment type="caution">
    <text evidence="2">The sequence shown here is derived from an EMBL/GenBank/DDBJ whole genome shotgun (WGS) entry which is preliminary data.</text>
</comment>
<proteinExistence type="predicted"/>